<name>A0A7G7W3S5_9BACT</name>
<dbReference type="RefSeq" id="WP_185886949.1">
    <property type="nucleotide sequence ID" value="NZ_CP060202.1"/>
</dbReference>
<keyword evidence="1" id="KW-0732">Signal</keyword>
<evidence type="ECO:0000313" key="2">
    <source>
        <dbReference type="EMBL" id="QNH61018.1"/>
    </source>
</evidence>
<dbReference type="PROSITE" id="PS51257">
    <property type="entry name" value="PROKAR_LIPOPROTEIN"/>
    <property type="match status" value="1"/>
</dbReference>
<evidence type="ECO:0000256" key="1">
    <source>
        <dbReference type="SAM" id="SignalP"/>
    </source>
</evidence>
<feature type="signal peptide" evidence="1">
    <location>
        <begin position="1"/>
        <end position="22"/>
    </location>
</feature>
<dbReference type="KEGG" id="hsk:H4317_12605"/>
<evidence type="ECO:0000313" key="3">
    <source>
        <dbReference type="Proteomes" id="UP000515489"/>
    </source>
</evidence>
<evidence type="ECO:0008006" key="4">
    <source>
        <dbReference type="Google" id="ProtNLM"/>
    </source>
</evidence>
<reference evidence="2 3" key="1">
    <citation type="submission" date="2020-08" db="EMBL/GenBank/DDBJ databases">
        <title>Hymenobacter sp. S2-20-2 genome sequencing.</title>
        <authorList>
            <person name="Jin L."/>
        </authorList>
    </citation>
    <scope>NUCLEOTIDE SEQUENCE [LARGE SCALE GENOMIC DNA]</scope>
    <source>
        <strain evidence="2 3">S2-20-2</strain>
    </source>
</reference>
<feature type="chain" id="PRO_5029001934" description="LVIVD repeat-containing protein" evidence="1">
    <location>
        <begin position="23"/>
        <end position="423"/>
    </location>
</feature>
<sequence length="423" mass="46370">MLKIFTYLSGLLLLLGTQSCSNDEPQPTTAYYDGYCPQLMDRAVLEQSVASLAARPMHNTGKIYLYGRYLFINERYEGVHIIDNQNPALPRIIGFIRIPGNVDIAVKGNLLYADNGPDLVTIDISNPAAVQVQSRVRDAFRELPMSEMAGMPSECFPENRPANAVVVGWQKVKIPYTINPRPGTWWGGPDDRLTFNTTATASAPGTTGKGGSLARFAILGQTLYTVDEQSLRPFSLGNPNQPAPGTKIQLQFGVETIFPKDHYLFLGTQRGMYIFDAATPQSPRQVAYYQHVVSCDPVVVDNRYAYVTLRNGRNCGGGSNQLQVIDLNNMSQPRLAQTYPMSGPQGLGVDGNQLFVCDSDGLRVFDTSQAPVLTQQQFFPIQVVDVIPDSGTLMAIGAAGLYQYNYTGTTLQQLSLLPITPLP</sequence>
<proteinExistence type="predicted"/>
<organism evidence="2 3">
    <name type="scientific">Hymenobacter sediminicola</name>
    <dbReference type="NCBI Taxonomy" id="2761579"/>
    <lineage>
        <taxon>Bacteria</taxon>
        <taxon>Pseudomonadati</taxon>
        <taxon>Bacteroidota</taxon>
        <taxon>Cytophagia</taxon>
        <taxon>Cytophagales</taxon>
        <taxon>Hymenobacteraceae</taxon>
        <taxon>Hymenobacter</taxon>
    </lineage>
</organism>
<dbReference type="SUPFAM" id="SSF75011">
    <property type="entry name" value="3-carboxy-cis,cis-mucoante lactonizing enzyme"/>
    <property type="match status" value="1"/>
</dbReference>
<dbReference type="InterPro" id="IPR013211">
    <property type="entry name" value="LVIVD"/>
</dbReference>
<accession>A0A7G7W3S5</accession>
<dbReference type="Proteomes" id="UP000515489">
    <property type="component" value="Chromosome"/>
</dbReference>
<dbReference type="AlphaFoldDB" id="A0A7G7W3S5"/>
<protein>
    <recommendedName>
        <fullName evidence="4">LVIVD repeat-containing protein</fullName>
    </recommendedName>
</protein>
<dbReference type="EMBL" id="CP060202">
    <property type="protein sequence ID" value="QNH61018.1"/>
    <property type="molecule type" value="Genomic_DNA"/>
</dbReference>
<keyword evidence="3" id="KW-1185">Reference proteome</keyword>
<dbReference type="Pfam" id="PF08309">
    <property type="entry name" value="LVIVD"/>
    <property type="match status" value="3"/>
</dbReference>
<gene>
    <name evidence="2" type="ORF">H4317_12605</name>
</gene>